<dbReference type="InterPro" id="IPR011042">
    <property type="entry name" value="6-blade_b-propeller_TolB-like"/>
</dbReference>
<dbReference type="Proteomes" id="UP001595615">
    <property type="component" value="Unassembled WGS sequence"/>
</dbReference>
<proteinExistence type="predicted"/>
<sequence>MRWTPPAISTPGYETSPTFTPDGRTMVYLAADAAFGKYSLMQSSCVDGAWGKPVPPSFARGLPVNEGDPFITPDGQRLYFISSRHDPTNKDFDIWVTDRTAAGGWSEPRRLPAPVNSPAAELLPRTDAQGRLHFGSSRPGSRGGGDIYVGIEVRSGVWEVSNLGPPVSSDGNDYEAEISRDGKTIITVSDRGDRSHLYRFTLTPDGWRAVGRVPARTDQFQVGPLLSPKADRLIFAQRDGARSGEMFLIDLVANPDKSWPPDCH</sequence>
<dbReference type="SUPFAM" id="SSF82171">
    <property type="entry name" value="DPP6 N-terminal domain-like"/>
    <property type="match status" value="1"/>
</dbReference>
<name>A0ABV7X539_9SPHN</name>
<reference evidence="2" key="1">
    <citation type="journal article" date="2019" name="Int. J. Syst. Evol. Microbiol.">
        <title>The Global Catalogue of Microorganisms (GCM) 10K type strain sequencing project: providing services to taxonomists for standard genome sequencing and annotation.</title>
        <authorList>
            <consortium name="The Broad Institute Genomics Platform"/>
            <consortium name="The Broad Institute Genome Sequencing Center for Infectious Disease"/>
            <person name="Wu L."/>
            <person name="Ma J."/>
        </authorList>
    </citation>
    <scope>NUCLEOTIDE SEQUENCE [LARGE SCALE GENOMIC DNA]</scope>
    <source>
        <strain evidence="2">KCTC 42644</strain>
    </source>
</reference>
<organism evidence="1 2">
    <name type="scientific">Sphingoaurantiacus capsulatus</name>
    <dbReference type="NCBI Taxonomy" id="1771310"/>
    <lineage>
        <taxon>Bacteria</taxon>
        <taxon>Pseudomonadati</taxon>
        <taxon>Pseudomonadota</taxon>
        <taxon>Alphaproteobacteria</taxon>
        <taxon>Sphingomonadales</taxon>
        <taxon>Sphingosinicellaceae</taxon>
        <taxon>Sphingoaurantiacus</taxon>
    </lineage>
</organism>
<evidence type="ECO:0000313" key="2">
    <source>
        <dbReference type="Proteomes" id="UP001595615"/>
    </source>
</evidence>
<accession>A0ABV7X539</accession>
<gene>
    <name evidence="1" type="ORF">ACFOMD_00875</name>
</gene>
<dbReference type="Gene3D" id="2.120.10.30">
    <property type="entry name" value="TolB, C-terminal domain"/>
    <property type="match status" value="1"/>
</dbReference>
<comment type="caution">
    <text evidence="1">The sequence shown here is derived from an EMBL/GenBank/DDBJ whole genome shotgun (WGS) entry which is preliminary data.</text>
</comment>
<protein>
    <submittedName>
        <fullName evidence="1">TolB family protein</fullName>
    </submittedName>
</protein>
<dbReference type="EMBL" id="JBHRXV010000001">
    <property type="protein sequence ID" value="MFC3711102.1"/>
    <property type="molecule type" value="Genomic_DNA"/>
</dbReference>
<keyword evidence="2" id="KW-1185">Reference proteome</keyword>
<evidence type="ECO:0000313" key="1">
    <source>
        <dbReference type="EMBL" id="MFC3711102.1"/>
    </source>
</evidence>
<dbReference type="Pfam" id="PF07676">
    <property type="entry name" value="PD40"/>
    <property type="match status" value="3"/>
</dbReference>
<dbReference type="RefSeq" id="WP_380855369.1">
    <property type="nucleotide sequence ID" value="NZ_JBHRXV010000001.1"/>
</dbReference>
<dbReference type="InterPro" id="IPR011659">
    <property type="entry name" value="WD40"/>
</dbReference>